<dbReference type="InterPro" id="IPR008984">
    <property type="entry name" value="SMAD_FHA_dom_sf"/>
</dbReference>
<proteinExistence type="predicted"/>
<reference evidence="3 4" key="1">
    <citation type="submission" date="2019-03" db="EMBL/GenBank/DDBJ databases">
        <title>Genomic Encyclopedia of Type Strains, Phase IV (KMG-IV): sequencing the most valuable type-strain genomes for metagenomic binning, comparative biology and taxonomic classification.</title>
        <authorList>
            <person name="Goeker M."/>
        </authorList>
    </citation>
    <scope>NUCLEOTIDE SEQUENCE [LARGE SCALE GENOMIC DNA]</scope>
    <source>
        <strain evidence="3 4">DSM 21667</strain>
    </source>
</reference>
<evidence type="ECO:0000313" key="3">
    <source>
        <dbReference type="EMBL" id="TDR47864.1"/>
    </source>
</evidence>
<protein>
    <submittedName>
        <fullName evidence="3">FHA domain protein</fullName>
    </submittedName>
</protein>
<feature type="region of interest" description="Disordered" evidence="1">
    <location>
        <begin position="399"/>
        <end position="453"/>
    </location>
</feature>
<feature type="compositionally biased region" description="Low complexity" evidence="1">
    <location>
        <begin position="427"/>
        <end position="442"/>
    </location>
</feature>
<feature type="domain" description="FHA" evidence="2">
    <location>
        <begin position="29"/>
        <end position="81"/>
    </location>
</feature>
<dbReference type="Gene3D" id="2.60.200.20">
    <property type="match status" value="1"/>
</dbReference>
<dbReference type="EMBL" id="SNZH01000002">
    <property type="protein sequence ID" value="TDR47864.1"/>
    <property type="molecule type" value="Genomic_DNA"/>
</dbReference>
<dbReference type="SMART" id="SM00240">
    <property type="entry name" value="FHA"/>
    <property type="match status" value="1"/>
</dbReference>
<comment type="caution">
    <text evidence="3">The sequence shown here is derived from an EMBL/GenBank/DDBJ whole genome shotgun (WGS) entry which is preliminary data.</text>
</comment>
<name>A0A4R6Z7Z4_9GAMM</name>
<dbReference type="Pfam" id="PF20232">
    <property type="entry name" value="T6SS_FHA_C"/>
    <property type="match status" value="1"/>
</dbReference>
<feature type="compositionally biased region" description="Pro residues" evidence="1">
    <location>
        <begin position="417"/>
        <end position="426"/>
    </location>
</feature>
<organism evidence="3 4">
    <name type="scientific">Tahibacter aquaticus</name>
    <dbReference type="NCBI Taxonomy" id="520092"/>
    <lineage>
        <taxon>Bacteria</taxon>
        <taxon>Pseudomonadati</taxon>
        <taxon>Pseudomonadota</taxon>
        <taxon>Gammaproteobacteria</taxon>
        <taxon>Lysobacterales</taxon>
        <taxon>Rhodanobacteraceae</taxon>
        <taxon>Tahibacter</taxon>
    </lineage>
</organism>
<gene>
    <name evidence="3" type="ORF">DFR29_102526</name>
</gene>
<dbReference type="NCBIfam" id="TIGR03354">
    <property type="entry name" value="VI_FHA"/>
    <property type="match status" value="1"/>
</dbReference>
<dbReference type="InterPro" id="IPR017735">
    <property type="entry name" value="T6SS_FHA"/>
</dbReference>
<keyword evidence="4" id="KW-1185">Reference proteome</keyword>
<dbReference type="CDD" id="cd00060">
    <property type="entry name" value="FHA"/>
    <property type="match status" value="1"/>
</dbReference>
<dbReference type="InterPro" id="IPR000253">
    <property type="entry name" value="FHA_dom"/>
</dbReference>
<sequence length="680" mass="69967">MSVRLELVVLSYNGQALAAPLCRALDAPVSVGRGSDNDLPLNDPERLISRHQARLSMGLGGAVDISNLSSSSSLFINGNELAPGRTCTLSPSDQLLIGRYVLGLRAATLAPAPFAAPVQATAAIPDDPLFGPMSPVSTPAAAASAQAMPAAMPKPPAAQTIPPPLAQPVAQAAARPAPARPVPVPPAMPMATKPKPVQQIPDDFDVFSPPAPPPLASFSMPAGEVTIEDSSEKARVNEVFAELQVLQPDVLGESPEDARQRNRMLDVENRNKIDPMQLFDAGIDMGGASVSLDHGLEIDSLFVVPSLVGGSAAPAPAPAMPPIQGIPPAASFPANAQTMQTMAPVQPMPSAAPAALSSAAAAEQMMADLLGSGPALDPATAITTFDNLPILEAPPAALDLAPPPHYPQVQPAAAAPRPAPAAPPAAAPARPLPAAAAPAAARPIPPSAARPASAPVPANVAAVPAAAAAPVAANAAALDADAAAILRAAFARGCGVDVNCIADFTPQALEVLGRIVAAMTSGTIRLMHGRSSTKHEMRANVTIIATDGNNPLKFAPDGAAALTQLLGRGSPGFMPPLRAIDDAFDDLSAHQVGLLAGSRAAMYDVAQMLGPDRFLARAGEKSGLETMMPAKHKARLWDLYESGYQEMVGEAREEFENLFQRAFARAYEQEIDRINTGKSR</sequence>
<dbReference type="PROSITE" id="PS50006">
    <property type="entry name" value="FHA_DOMAIN"/>
    <property type="match status" value="1"/>
</dbReference>
<accession>A0A4R6Z7Z4</accession>
<dbReference type="SUPFAM" id="SSF49879">
    <property type="entry name" value="SMAD/FHA domain"/>
    <property type="match status" value="1"/>
</dbReference>
<dbReference type="InterPro" id="IPR046883">
    <property type="entry name" value="T6SS_FHA_C"/>
</dbReference>
<evidence type="ECO:0000259" key="2">
    <source>
        <dbReference type="PROSITE" id="PS50006"/>
    </source>
</evidence>
<dbReference type="RefSeq" id="WP_133817569.1">
    <property type="nucleotide sequence ID" value="NZ_SNZH01000002.1"/>
</dbReference>
<evidence type="ECO:0000256" key="1">
    <source>
        <dbReference type="SAM" id="MobiDB-lite"/>
    </source>
</evidence>
<dbReference type="OrthoDB" id="273564at2"/>
<evidence type="ECO:0000313" key="4">
    <source>
        <dbReference type="Proteomes" id="UP000295293"/>
    </source>
</evidence>
<dbReference type="Pfam" id="PF00498">
    <property type="entry name" value="FHA"/>
    <property type="match status" value="1"/>
</dbReference>
<dbReference type="AlphaFoldDB" id="A0A4R6Z7Z4"/>
<dbReference type="Proteomes" id="UP000295293">
    <property type="component" value="Unassembled WGS sequence"/>
</dbReference>